<dbReference type="SMART" id="SM00220">
    <property type="entry name" value="S_TKc"/>
    <property type="match status" value="1"/>
</dbReference>
<feature type="compositionally biased region" description="Basic and acidic residues" evidence="7">
    <location>
        <begin position="1895"/>
        <end position="1908"/>
    </location>
</feature>
<proteinExistence type="predicted"/>
<dbReference type="InterPro" id="IPR008271">
    <property type="entry name" value="Ser/Thr_kinase_AS"/>
</dbReference>
<feature type="compositionally biased region" description="Polar residues" evidence="7">
    <location>
        <begin position="999"/>
        <end position="1012"/>
    </location>
</feature>
<reference evidence="9" key="2">
    <citation type="submission" date="2024-08" db="UniProtKB">
        <authorList>
            <consortium name="EnsemblMetazoa"/>
        </authorList>
    </citation>
    <scope>IDENTIFICATION</scope>
</reference>
<evidence type="ECO:0000256" key="3">
    <source>
        <dbReference type="ARBA" id="ARBA00022741"/>
    </source>
</evidence>
<feature type="compositionally biased region" description="Basic and acidic residues" evidence="7">
    <location>
        <begin position="500"/>
        <end position="509"/>
    </location>
</feature>
<keyword evidence="10" id="KW-1185">Reference proteome</keyword>
<keyword evidence="3 6" id="KW-0547">Nucleotide-binding</keyword>
<dbReference type="GO" id="GO:0005737">
    <property type="term" value="C:cytoplasm"/>
    <property type="evidence" value="ECO:0007669"/>
    <property type="project" value="TreeGrafter"/>
</dbReference>
<reference evidence="10" key="1">
    <citation type="journal article" date="2013" name="Genome Biol.">
        <title>Draft genome of the mountain pine beetle, Dendroctonus ponderosae Hopkins, a major forest pest.</title>
        <authorList>
            <person name="Keeling C.I."/>
            <person name="Yuen M.M."/>
            <person name="Liao N.Y."/>
            <person name="Docking T.R."/>
            <person name="Chan S.K."/>
            <person name="Taylor G.A."/>
            <person name="Palmquist D.L."/>
            <person name="Jackman S.D."/>
            <person name="Nguyen A."/>
            <person name="Li M."/>
            <person name="Henderson H."/>
            <person name="Janes J.K."/>
            <person name="Zhao Y."/>
            <person name="Pandoh P."/>
            <person name="Moore R."/>
            <person name="Sperling F.A."/>
            <person name="Huber D.P."/>
            <person name="Birol I."/>
            <person name="Jones S.J."/>
            <person name="Bohlmann J."/>
        </authorList>
    </citation>
    <scope>NUCLEOTIDE SEQUENCE</scope>
</reference>
<feature type="compositionally biased region" description="Polar residues" evidence="7">
    <location>
        <begin position="1932"/>
        <end position="1952"/>
    </location>
</feature>
<dbReference type="EnsemblMetazoa" id="XM_019912687.1">
    <property type="protein sequence ID" value="XP_019768246.1"/>
    <property type="gene ID" value="LOC109543138"/>
</dbReference>
<dbReference type="InterPro" id="IPR011009">
    <property type="entry name" value="Kinase-like_dom_sf"/>
</dbReference>
<evidence type="ECO:0000313" key="9">
    <source>
        <dbReference type="EnsemblMetazoa" id="XP_019768246.1"/>
    </source>
</evidence>
<feature type="compositionally biased region" description="Basic and acidic residues" evidence="7">
    <location>
        <begin position="1048"/>
        <end position="1063"/>
    </location>
</feature>
<feature type="region of interest" description="Disordered" evidence="7">
    <location>
        <begin position="1856"/>
        <end position="1952"/>
    </location>
</feature>
<dbReference type="InterPro" id="IPR000719">
    <property type="entry name" value="Prot_kinase_dom"/>
</dbReference>
<feature type="compositionally biased region" description="Polar residues" evidence="7">
    <location>
        <begin position="1562"/>
        <end position="1574"/>
    </location>
</feature>
<feature type="region of interest" description="Disordered" evidence="7">
    <location>
        <begin position="2170"/>
        <end position="2203"/>
    </location>
</feature>
<feature type="compositionally biased region" description="Basic and acidic residues" evidence="7">
    <location>
        <begin position="583"/>
        <end position="606"/>
    </location>
</feature>
<dbReference type="PROSITE" id="PS00108">
    <property type="entry name" value="PROTEIN_KINASE_ST"/>
    <property type="match status" value="1"/>
</dbReference>
<evidence type="ECO:0000256" key="7">
    <source>
        <dbReference type="SAM" id="MobiDB-lite"/>
    </source>
</evidence>
<organism evidence="9 10">
    <name type="scientific">Dendroctonus ponderosae</name>
    <name type="common">Mountain pine beetle</name>
    <dbReference type="NCBI Taxonomy" id="77166"/>
    <lineage>
        <taxon>Eukaryota</taxon>
        <taxon>Metazoa</taxon>
        <taxon>Ecdysozoa</taxon>
        <taxon>Arthropoda</taxon>
        <taxon>Hexapoda</taxon>
        <taxon>Insecta</taxon>
        <taxon>Pterygota</taxon>
        <taxon>Neoptera</taxon>
        <taxon>Endopterygota</taxon>
        <taxon>Coleoptera</taxon>
        <taxon>Polyphaga</taxon>
        <taxon>Cucujiformia</taxon>
        <taxon>Curculionidae</taxon>
        <taxon>Scolytinae</taxon>
        <taxon>Dendroctonus</taxon>
    </lineage>
</organism>
<dbReference type="Gene3D" id="1.10.510.10">
    <property type="entry name" value="Transferase(Phosphotransferase) domain 1"/>
    <property type="match status" value="1"/>
</dbReference>
<feature type="region of interest" description="Disordered" evidence="7">
    <location>
        <begin position="1599"/>
        <end position="1744"/>
    </location>
</feature>
<feature type="region of interest" description="Disordered" evidence="7">
    <location>
        <begin position="1539"/>
        <end position="1574"/>
    </location>
</feature>
<feature type="region of interest" description="Disordered" evidence="7">
    <location>
        <begin position="1479"/>
        <end position="1525"/>
    </location>
</feature>
<feature type="binding site" evidence="6">
    <location>
        <position position="67"/>
    </location>
    <ligand>
        <name>ATP</name>
        <dbReference type="ChEBI" id="CHEBI:30616"/>
    </ligand>
</feature>
<dbReference type="InterPro" id="IPR017441">
    <property type="entry name" value="Protein_kinase_ATP_BS"/>
</dbReference>
<feature type="compositionally biased region" description="Basic residues" evidence="7">
    <location>
        <begin position="1064"/>
        <end position="1075"/>
    </location>
</feature>
<dbReference type="PANTHER" id="PTHR24346">
    <property type="entry name" value="MAP/MICROTUBULE AFFINITY-REGULATING KINASE"/>
    <property type="match status" value="1"/>
</dbReference>
<feature type="compositionally biased region" description="Basic and acidic residues" evidence="7">
    <location>
        <begin position="1693"/>
        <end position="1732"/>
    </location>
</feature>
<keyword evidence="2" id="KW-0808">Transferase</keyword>
<feature type="compositionally biased region" description="Polar residues" evidence="7">
    <location>
        <begin position="567"/>
        <end position="582"/>
    </location>
</feature>
<dbReference type="Proteomes" id="UP000019118">
    <property type="component" value="Unassembled WGS sequence"/>
</dbReference>
<feature type="compositionally biased region" description="Basic and acidic residues" evidence="7">
    <location>
        <begin position="1637"/>
        <end position="1653"/>
    </location>
</feature>
<feature type="compositionally biased region" description="Basic and acidic residues" evidence="7">
    <location>
        <begin position="1479"/>
        <end position="1496"/>
    </location>
</feature>
<feature type="compositionally biased region" description="Low complexity" evidence="7">
    <location>
        <begin position="1407"/>
        <end position="1447"/>
    </location>
</feature>
<dbReference type="GO" id="GO:0000226">
    <property type="term" value="P:microtubule cytoskeleton organization"/>
    <property type="evidence" value="ECO:0007669"/>
    <property type="project" value="TreeGrafter"/>
</dbReference>
<feature type="region of interest" description="Disordered" evidence="7">
    <location>
        <begin position="493"/>
        <end position="630"/>
    </location>
</feature>
<feature type="compositionally biased region" description="Basic and acidic residues" evidence="7">
    <location>
        <begin position="536"/>
        <end position="565"/>
    </location>
</feature>
<keyword evidence="5 6" id="KW-0067">ATP-binding</keyword>
<feature type="domain" description="Protein kinase" evidence="8">
    <location>
        <begin position="34"/>
        <end position="285"/>
    </location>
</feature>
<keyword evidence="1" id="KW-0723">Serine/threonine-protein kinase</keyword>
<dbReference type="CDD" id="cd14073">
    <property type="entry name" value="STKc_NUAK"/>
    <property type="match status" value="1"/>
</dbReference>
<evidence type="ECO:0000313" key="10">
    <source>
        <dbReference type="Proteomes" id="UP000019118"/>
    </source>
</evidence>
<dbReference type="PROSITE" id="PS50011">
    <property type="entry name" value="PROTEIN_KINASE_DOM"/>
    <property type="match status" value="1"/>
</dbReference>
<evidence type="ECO:0000259" key="8">
    <source>
        <dbReference type="PROSITE" id="PS50011"/>
    </source>
</evidence>
<accession>A0AAR5Q552</accession>
<evidence type="ECO:0000256" key="4">
    <source>
        <dbReference type="ARBA" id="ARBA00022777"/>
    </source>
</evidence>
<feature type="compositionally biased region" description="Basic and acidic residues" evidence="7">
    <location>
        <begin position="913"/>
        <end position="922"/>
    </location>
</feature>
<feature type="compositionally biased region" description="Basic residues" evidence="7">
    <location>
        <begin position="1013"/>
        <end position="1022"/>
    </location>
</feature>
<keyword evidence="4" id="KW-0418">Kinase</keyword>
<feature type="compositionally biased region" description="Basic and acidic residues" evidence="7">
    <location>
        <begin position="721"/>
        <end position="739"/>
    </location>
</feature>
<dbReference type="Pfam" id="PF00069">
    <property type="entry name" value="Pkinase"/>
    <property type="match status" value="1"/>
</dbReference>
<feature type="region of interest" description="Disordered" evidence="7">
    <location>
        <begin position="650"/>
        <end position="799"/>
    </location>
</feature>
<sequence length="2203" mass="247294">MGVEEAAVNSIMSGIENTGGVKQHNHKKKLRQRFDIIKKLGQGTFGKVQLGINKETGQEVAIKTIKKSKIESDADLIRIRREIQIMSSVQHPNIIHIYEVFENREKMVLVMEYAAGGELYDYLSERKVLQEDEARRIFRQIATACYYCHKHKICHRDLKLENILLDENNNAKIADFGLSNVFDDQRLLHTFCGSPLYASPEIVKGTPYHGPEVDCWSLGVLLYTLVYGAMPFDGSNFKRLVKQISQGDYYEPSKPSPASPLVRDMLTVNPKKRADIEKICSHWWVNETYDVNCLDISEELANQTPVRLDVLLSLAPPAPQLESEKLVVTGDVTEEIKSESVAPTRSQSVGSLMELTNPERRIIDLINEEKFTPKRKLESTVSTDRINLDRRRDKIIKENTVADITLHGAIQEDVSQEDASMAELPPLNKSLTQTITKDREMDVDPYIEGAACQEIMEEVEGKQNTTSKKSPTVSKVKRTPSIIPTKTLEGINEIPSQENIVDKENKAEVPSKGVKSTKTDEKPVKKAVLKNNVLTDKIENEKRTATEESAKQQPIKEKETEKPQIKENGTSVSNQAKKTTASKQDKPEVPAKPTERRKSRIFEAAEKFQSLISPTEAKPSPIEKPKKILIPDSMVSQQGVSVDGFKKEFERKSSLTSATPVKLKSTVVPKRTLIDKQKSEDEKVESPADKTANKVVTSAQESKKNDAKSQKVAEPIAIEQEVPKQETPKTEDGRKDKVKNAVNIISNALDQEGTRKSKSRPSMMRKPPVPFGVGGRSASGNIGTIAPLSPPIQTMGPKPFIRPCYEKKLPTNEAKQVKEEPIQPCADEPQTSNAEITLKSATLPRRKTTKAQIQINYPAPKPAQMEFRTEVAHNVESPTQIRSEVVVPVSGPVSPVDLRGVDDRSSKERIIPIAFEKIENGRESVQSPPAKPPMPRPFQTQKSNISQRSNSLSRQSTQDSDSETTSTGEPIKKSAREYIIPIAVEGGGYVTPRAGSVEPSDTASTTSTMTNRSKSKFGRGARRLNSLLSDRDSEDESPFASLHRHTSFGKDSDNEDSKKDNFHHMHRLRRIRPKKAALEHNDSVSSGEEDDDDGFEILTAENLFSTLLSRVRDLTQRLNVEDGVRPGFPSSRLLSHFDHGTNFWNRMDNPLTRHSSLSRTFGRPSVSTTQSNSSFNVPWRRSVSKDLASDIETVFNDQNSGTLSARVPRGDDQENLNLAELDLKKLNLSEEDQLALSHLTPGLSRRIQKQLLAQLTPAEVRKLQRTLSSKTSEEVERKPVDRRRSVDRMSCTLPRKISVDKDLDANKPDLSKTFLRTPSKSFLPMKFGGGREENITTCEFNIRSSSIGAEPRGNSKFLHTRPKVARSISSRESRISKPDLHSPESSISISLSKTDDTSSSYKKDSDSFSSKYSESSLSRPYTSYSSNSSYSRYTPSRSLLSPTSPDLPKAERKPSTRRISRFLRPDFFEPKEENVLVKEKKERERETQQVLKEIRDKRKSRLRSQSRTREEKGEEPAETPTEVPTVDVVDVAEKSLALNPTVTKPSHDYVNLPQPLVEPSPEKQTSVNKPSQSLNSSKVIHDYVNVKVAENSVPTIKKESRLSRIARPKSYPTETSGKMDKTEKPQTSNGIVAMDKAQNKDAKVEVNGKESKISKLKKGFGKKEKTPKDDKNETNKNINEEEKAHKNKLLQSIEKKLEKFRSSATKDSDETKDTMDKKSAVDSAIKRLREQSLPRNLESCTESGLIKRAVSVEDLAVGSKPLQTSRKSVTKILGLFKKYEEQDKKKDKPIKKNKSKEERKSKERVKEGDDEPKSESEVPQAGKKERPKSLLLDKVRHFQNTYDGAKTDSLLEKVSAANEKSKSKLPVNSFRRSLNLDSLPEPPKFFQNNSTEISQEAKPDRRNLKLDLNRQPSRSCSVSEQPAGPSGIAQDELQNNNENRNSLTTTDDGSTILSPTDDYMSCDSWSACSDFHHLNDLHSPQSHNGHITYSGDENESVIDRIRRKSFYTRFNEKKKPRRPSFANTYKDLDLYGRDYGREYSKPDYSSLDRYRSPSVTRRTSFTSYIPEHNPTPSSSREYRPYACSASVLNDYVNVPGGQQNLTHSYQNVPGPHQSVTSHSYQNIPGSYQTYSSRIARPSTIAKSLYAGSDNNLDEASTSSIPRRFSPFVHRPTLDRGSVSPLSEHYFTDRPSSIIQSPTASEPI</sequence>
<feature type="compositionally biased region" description="Low complexity" evidence="7">
    <location>
        <begin position="955"/>
        <end position="967"/>
    </location>
</feature>
<dbReference type="PANTHER" id="PTHR24346:SF93">
    <property type="entry name" value="NUAK FAMILY SNF1-LIKE KINASE 1"/>
    <property type="match status" value="1"/>
</dbReference>
<evidence type="ECO:0000256" key="6">
    <source>
        <dbReference type="PROSITE-ProRule" id="PRU10141"/>
    </source>
</evidence>
<feature type="compositionally biased region" description="Basic and acidic residues" evidence="7">
    <location>
        <begin position="701"/>
        <end position="711"/>
    </location>
</feature>
<feature type="region of interest" description="Disordered" evidence="7">
    <location>
        <begin position="1782"/>
        <end position="1835"/>
    </location>
</feature>
<dbReference type="PROSITE" id="PS00107">
    <property type="entry name" value="PROTEIN_KINASE_ATP"/>
    <property type="match status" value="1"/>
</dbReference>
<evidence type="ECO:0000256" key="2">
    <source>
        <dbReference type="ARBA" id="ARBA00022679"/>
    </source>
</evidence>
<dbReference type="GO" id="GO:0005524">
    <property type="term" value="F:ATP binding"/>
    <property type="evidence" value="ECO:0007669"/>
    <property type="project" value="UniProtKB-UniRule"/>
</dbReference>
<feature type="compositionally biased region" description="Basic and acidic residues" evidence="7">
    <location>
        <begin position="1661"/>
        <end position="1684"/>
    </location>
</feature>
<dbReference type="FunFam" id="3.30.200.20:FF:000315">
    <property type="entry name" value="Calcium-dependent protein kinase 3"/>
    <property type="match status" value="1"/>
</dbReference>
<feature type="compositionally biased region" description="Basic and acidic residues" evidence="7">
    <location>
        <begin position="1271"/>
        <end position="1287"/>
    </location>
</feature>
<feature type="region of interest" description="Disordered" evidence="7">
    <location>
        <begin position="1349"/>
        <end position="1458"/>
    </location>
</feature>
<name>A0AAR5Q552_DENPD</name>
<feature type="region of interest" description="Disordered" evidence="7">
    <location>
        <begin position="815"/>
        <end position="834"/>
    </location>
</feature>
<feature type="compositionally biased region" description="Polar residues" evidence="7">
    <location>
        <begin position="938"/>
        <end position="954"/>
    </location>
</feature>
<dbReference type="GO" id="GO:0050321">
    <property type="term" value="F:tau-protein kinase activity"/>
    <property type="evidence" value="ECO:0007669"/>
    <property type="project" value="TreeGrafter"/>
</dbReference>
<feature type="compositionally biased region" description="Basic residues" evidence="7">
    <location>
        <begin position="1497"/>
        <end position="1506"/>
    </location>
</feature>
<feature type="region of interest" description="Disordered" evidence="7">
    <location>
        <begin position="1263"/>
        <end position="1289"/>
    </location>
</feature>
<dbReference type="SUPFAM" id="SSF56112">
    <property type="entry name" value="Protein kinase-like (PK-like)"/>
    <property type="match status" value="1"/>
</dbReference>
<feature type="compositionally biased region" description="Basic and acidic residues" evidence="7">
    <location>
        <begin position="672"/>
        <end position="692"/>
    </location>
</feature>
<protein>
    <recommendedName>
        <fullName evidence="8">Protein kinase domain-containing protein</fullName>
    </recommendedName>
</protein>
<feature type="compositionally biased region" description="Basic and acidic residues" evidence="7">
    <location>
        <begin position="1795"/>
        <end position="1835"/>
    </location>
</feature>
<feature type="compositionally biased region" description="Basic and acidic residues" evidence="7">
    <location>
        <begin position="1393"/>
        <end position="1406"/>
    </location>
</feature>
<feature type="compositionally biased region" description="Polar residues" evidence="7">
    <location>
        <begin position="1910"/>
        <end position="1920"/>
    </location>
</feature>
<feature type="compositionally biased region" description="Polar residues" evidence="7">
    <location>
        <begin position="2189"/>
        <end position="2203"/>
    </location>
</feature>
<feature type="compositionally biased region" description="Basic and acidic residues" evidence="7">
    <location>
        <begin position="1369"/>
        <end position="1382"/>
    </location>
</feature>
<feature type="region of interest" description="Disordered" evidence="7">
    <location>
        <begin position="913"/>
        <end position="1092"/>
    </location>
</feature>
<dbReference type="FunFam" id="1.10.510.10:FF:000389">
    <property type="entry name" value="Uncharacterized protein, isoform E"/>
    <property type="match status" value="1"/>
</dbReference>
<evidence type="ECO:0000256" key="5">
    <source>
        <dbReference type="ARBA" id="ARBA00022840"/>
    </source>
</evidence>
<evidence type="ECO:0000256" key="1">
    <source>
        <dbReference type="ARBA" id="ARBA00022527"/>
    </source>
</evidence>
<dbReference type="GO" id="GO:0035556">
    <property type="term" value="P:intracellular signal transduction"/>
    <property type="evidence" value="ECO:0007669"/>
    <property type="project" value="TreeGrafter"/>
</dbReference>